<dbReference type="EMBL" id="SRYO01000002">
    <property type="protein sequence ID" value="TGY38396.1"/>
    <property type="molecule type" value="Genomic_DNA"/>
</dbReference>
<dbReference type="RefSeq" id="WP_112932038.1">
    <property type="nucleotide sequence ID" value="NZ_CP158846.1"/>
</dbReference>
<reference evidence="7 8" key="1">
    <citation type="submission" date="2019-04" db="EMBL/GenBank/DDBJ databases">
        <title>Microbes associate with the intestines of laboratory mice.</title>
        <authorList>
            <person name="Navarre W."/>
            <person name="Wong E."/>
            <person name="Huang K."/>
            <person name="Tropini C."/>
            <person name="Ng K."/>
            <person name="Yu B."/>
        </authorList>
    </citation>
    <scope>NUCLEOTIDE SEQUENCE [LARGE SCALE GENOMIC DNA]</scope>
    <source>
        <strain evidence="7 8">NM46_B2-13</strain>
    </source>
</reference>
<keyword evidence="3 5" id="KW-0408">Iron</keyword>
<evidence type="ECO:0000313" key="7">
    <source>
        <dbReference type="EMBL" id="TGY38396.1"/>
    </source>
</evidence>
<name>A0A4S2D9S9_9MICO</name>
<feature type="binding site" evidence="4">
    <location>
        <position position="174"/>
    </location>
    <ligand>
        <name>heme b</name>
        <dbReference type="ChEBI" id="CHEBI:60344"/>
    </ligand>
</feature>
<accession>A0A4S2D9S9</accession>
<dbReference type="Proteomes" id="UP000309893">
    <property type="component" value="Unassembled WGS sequence"/>
</dbReference>
<dbReference type="GO" id="GO:0006979">
    <property type="term" value="P:response to oxidative stress"/>
    <property type="evidence" value="ECO:0007669"/>
    <property type="project" value="TreeGrafter"/>
</dbReference>
<gene>
    <name evidence="7" type="ORF">E5344_03910</name>
</gene>
<evidence type="ECO:0000313" key="8">
    <source>
        <dbReference type="Proteomes" id="UP000309893"/>
    </source>
</evidence>
<dbReference type="Pfam" id="PF01126">
    <property type="entry name" value="Heme_oxygenase"/>
    <property type="match status" value="1"/>
</dbReference>
<evidence type="ECO:0000256" key="4">
    <source>
        <dbReference type="PIRSR" id="PIRSR000343-1"/>
    </source>
</evidence>
<protein>
    <submittedName>
        <fullName evidence="7">Biliverdin-producing heme oxygenase</fullName>
    </submittedName>
</protein>
<dbReference type="PRINTS" id="PR00088">
    <property type="entry name" value="HAEMOXYGNASE"/>
</dbReference>
<dbReference type="GO" id="GO:0042167">
    <property type="term" value="P:heme catabolic process"/>
    <property type="evidence" value="ECO:0007669"/>
    <property type="project" value="TreeGrafter"/>
</dbReference>
<dbReference type="GO" id="GO:0020037">
    <property type="term" value="F:heme binding"/>
    <property type="evidence" value="ECO:0007669"/>
    <property type="project" value="TreeGrafter"/>
</dbReference>
<dbReference type="PIRSF" id="PIRSF000343">
    <property type="entry name" value="Haem_Oase"/>
    <property type="match status" value="1"/>
</dbReference>
<dbReference type="SUPFAM" id="SSF48613">
    <property type="entry name" value="Heme oxygenase-like"/>
    <property type="match status" value="1"/>
</dbReference>
<dbReference type="Gene3D" id="1.20.910.10">
    <property type="entry name" value="Heme oxygenase-like"/>
    <property type="match status" value="1"/>
</dbReference>
<dbReference type="GO" id="GO:0004392">
    <property type="term" value="F:heme oxygenase (decyclizing) activity"/>
    <property type="evidence" value="ECO:0007669"/>
    <property type="project" value="InterPro"/>
</dbReference>
<dbReference type="AlphaFoldDB" id="A0A4S2D9S9"/>
<feature type="region of interest" description="Disordered" evidence="6">
    <location>
        <begin position="1"/>
        <end position="28"/>
    </location>
</feature>
<dbReference type="PANTHER" id="PTHR10720">
    <property type="entry name" value="HEME OXYGENASE"/>
    <property type="match status" value="1"/>
</dbReference>
<dbReference type="GO" id="GO:0006788">
    <property type="term" value="P:heme oxidation"/>
    <property type="evidence" value="ECO:0007669"/>
    <property type="project" value="InterPro"/>
</dbReference>
<dbReference type="PANTHER" id="PTHR10720:SF0">
    <property type="entry name" value="HEME OXYGENASE"/>
    <property type="match status" value="1"/>
</dbReference>
<feature type="binding site" description="axial binding residue" evidence="5">
    <location>
        <position position="19"/>
    </location>
    <ligand>
        <name>heme b</name>
        <dbReference type="ChEBI" id="CHEBI:60344"/>
    </ligand>
    <ligandPart>
        <name>Fe</name>
        <dbReference type="ChEBI" id="CHEBI:18248"/>
    </ligandPart>
</feature>
<evidence type="ECO:0000256" key="3">
    <source>
        <dbReference type="ARBA" id="ARBA00023004"/>
    </source>
</evidence>
<feature type="binding site" evidence="4">
    <location>
        <position position="12"/>
    </location>
    <ligand>
        <name>heme b</name>
        <dbReference type="ChEBI" id="CHEBI:60344"/>
    </ligand>
</feature>
<dbReference type="OrthoDB" id="5493802at2"/>
<evidence type="ECO:0000256" key="6">
    <source>
        <dbReference type="SAM" id="MobiDB-lite"/>
    </source>
</evidence>
<evidence type="ECO:0000256" key="1">
    <source>
        <dbReference type="ARBA" id="ARBA00022617"/>
    </source>
</evidence>
<comment type="caution">
    <text evidence="7">The sequence shown here is derived from an EMBL/GenBank/DDBJ whole genome shotgun (WGS) entry which is preliminary data.</text>
</comment>
<dbReference type="GO" id="GO:0046872">
    <property type="term" value="F:metal ion binding"/>
    <property type="evidence" value="ECO:0007669"/>
    <property type="project" value="UniProtKB-KW"/>
</dbReference>
<dbReference type="InterPro" id="IPR002051">
    <property type="entry name" value="Haem_Oase"/>
</dbReference>
<keyword evidence="2 5" id="KW-0479">Metal-binding</keyword>
<evidence type="ECO:0000256" key="2">
    <source>
        <dbReference type="ARBA" id="ARBA00022723"/>
    </source>
</evidence>
<dbReference type="InterPro" id="IPR016053">
    <property type="entry name" value="Haem_Oase-like"/>
</dbReference>
<dbReference type="InterPro" id="IPR016084">
    <property type="entry name" value="Haem_Oase-like_multi-hlx"/>
</dbReference>
<organism evidence="7 8">
    <name type="scientific">Microbacterium laevaniformans</name>
    <dbReference type="NCBI Taxonomy" id="36807"/>
    <lineage>
        <taxon>Bacteria</taxon>
        <taxon>Bacillati</taxon>
        <taxon>Actinomycetota</taxon>
        <taxon>Actinomycetes</taxon>
        <taxon>Micrococcales</taxon>
        <taxon>Microbacteriaceae</taxon>
        <taxon>Microbacterium</taxon>
    </lineage>
</organism>
<keyword evidence="1 4" id="KW-0349">Heme</keyword>
<feature type="binding site" evidence="4">
    <location>
        <position position="127"/>
    </location>
    <ligand>
        <name>heme b</name>
        <dbReference type="ChEBI" id="CHEBI:60344"/>
    </ligand>
</feature>
<evidence type="ECO:0000256" key="5">
    <source>
        <dbReference type="PIRSR" id="PIRSR000343-2"/>
    </source>
</evidence>
<dbReference type="CDD" id="cd19165">
    <property type="entry name" value="HemeO"/>
    <property type="match status" value="1"/>
</dbReference>
<proteinExistence type="predicted"/>
<sequence length="219" mass="24431">MTQPIPFSTALRERSRTAHSGSEHAGFMDDLMRGRGTRDDYVALVAQHWFIYEALEAAAETMRDDPIAAPFISEKLTRLPAIESDLAFLIGDDWRERIAPLPTTTRYVERIREVGASWPGGFVAHHYTRYLGDLSGGLFIGKLMARQFGFETNGIGFYLFDEIADPAAFKDVYREQLDAVAWDAAERERVIDEVLAAYQFNTDLFVDLATAKAAAAASA</sequence>